<evidence type="ECO:0000256" key="1">
    <source>
        <dbReference type="SAM" id="Phobius"/>
    </source>
</evidence>
<proteinExistence type="predicted"/>
<sequence>MLSPAARRFWEILPGAISWTVLLAPFAMSFLWPAGVAYFIIVFDVYWLVKALVMGGHLIFGYVHMQRAMRIDWLDRLTQTEDMEAFGDDLLRRFHLARGFEARRLKEEWEQVEVIRRSPEIRKDWRQVTHAVIYAIYKESFEVVEGSLRACFESNYPKNKMVIVLALEERAGAPALAVAKRVQETFTGVFQDILVTVHPDGIVGELKAKGANVYHAGQELKKYADGKQWQYDDVMVSCFDADTLPSRQYFANVTYNYILAPERTYRSYQPIPLFNNNIWDVPAINRLVAFGSSYWQMIESTRPHRLVNFSSQAMSLKTLVDIDFWDRAVVSEDSKQFYRAFYQYRGNHRAIPIFTPVSMDAVLGRTYWDTLKAQYIQKRRWAWGIENFPYAIEKFFTMRGLMTLQDRIIHPFRMLEGHVSWATSSLLIALGGWLPILLNMDFRSSILAYHLPVLARNLLSLTWLGIIISTVIAFQLLPPRPAKYGKAKVAEMLVMWVLVPISGIFFGSVPAIDAETRLMLGKYLGFHVTAKERKTVFAPASVDKTVASRVA</sequence>
<comment type="caution">
    <text evidence="2">The sequence shown here is derived from an EMBL/GenBank/DDBJ whole genome shotgun (WGS) entry which is preliminary data.</text>
</comment>
<reference evidence="2 3" key="1">
    <citation type="journal article" date="2015" name="Nature">
        <title>rRNA introns, odd ribosomes, and small enigmatic genomes across a large radiation of phyla.</title>
        <authorList>
            <person name="Brown C.T."/>
            <person name="Hug L.A."/>
            <person name="Thomas B.C."/>
            <person name="Sharon I."/>
            <person name="Castelle C.J."/>
            <person name="Singh A."/>
            <person name="Wilkins M.J."/>
            <person name="Williams K.H."/>
            <person name="Banfield J.F."/>
        </authorList>
    </citation>
    <scope>NUCLEOTIDE SEQUENCE [LARGE SCALE GENOMIC DNA]</scope>
</reference>
<feature type="transmembrane region" description="Helical" evidence="1">
    <location>
        <begin position="38"/>
        <end position="63"/>
    </location>
</feature>
<dbReference type="PANTHER" id="PTHR36851">
    <property type="entry name" value="UNNAMED PRODUCT"/>
    <property type="match status" value="1"/>
</dbReference>
<keyword evidence="1" id="KW-0812">Transmembrane</keyword>
<keyword evidence="1" id="KW-0472">Membrane</keyword>
<dbReference type="InterPro" id="IPR029044">
    <property type="entry name" value="Nucleotide-diphossugar_trans"/>
</dbReference>
<evidence type="ECO:0000313" key="2">
    <source>
        <dbReference type="EMBL" id="KKW26973.1"/>
    </source>
</evidence>
<dbReference type="Gene3D" id="3.90.550.10">
    <property type="entry name" value="Spore Coat Polysaccharide Biosynthesis Protein SpsA, Chain A"/>
    <property type="match status" value="1"/>
</dbReference>
<feature type="transmembrane region" description="Helical" evidence="1">
    <location>
        <begin position="458"/>
        <end position="477"/>
    </location>
</feature>
<feature type="transmembrane region" description="Helical" evidence="1">
    <location>
        <begin position="12"/>
        <end position="32"/>
    </location>
</feature>
<dbReference type="PANTHER" id="PTHR36851:SF1">
    <property type="entry name" value="GLYCO_TRANS_2-LIKE DOMAIN-CONTAINING PROTEIN"/>
    <property type="match status" value="1"/>
</dbReference>
<dbReference type="AlphaFoldDB" id="A0A0G1X722"/>
<dbReference type="Proteomes" id="UP000034913">
    <property type="component" value="Unassembled WGS sequence"/>
</dbReference>
<dbReference type="EMBL" id="LCRB01000002">
    <property type="protein sequence ID" value="KKW26973.1"/>
    <property type="molecule type" value="Genomic_DNA"/>
</dbReference>
<protein>
    <submittedName>
        <fullName evidence="2">Uncharacterized protein</fullName>
    </submittedName>
</protein>
<accession>A0A0G1X722</accession>
<keyword evidence="1" id="KW-1133">Transmembrane helix</keyword>
<feature type="transmembrane region" description="Helical" evidence="1">
    <location>
        <begin position="419"/>
        <end position="438"/>
    </location>
</feature>
<feature type="transmembrane region" description="Helical" evidence="1">
    <location>
        <begin position="489"/>
        <end position="512"/>
    </location>
</feature>
<evidence type="ECO:0000313" key="3">
    <source>
        <dbReference type="Proteomes" id="UP000034913"/>
    </source>
</evidence>
<organism evidence="2 3">
    <name type="scientific">candidate division Kazan bacterium GW2011_GWB1_52_7</name>
    <dbReference type="NCBI Taxonomy" id="1620414"/>
    <lineage>
        <taxon>Bacteria</taxon>
        <taxon>Bacteria division Kazan-3B-28</taxon>
    </lineage>
</organism>
<gene>
    <name evidence="2" type="ORF">VF00_C0002G0300</name>
</gene>
<name>A0A0G1X722_UNCK3</name>